<evidence type="ECO:0000256" key="5">
    <source>
        <dbReference type="ARBA" id="ARBA00022448"/>
    </source>
</evidence>
<evidence type="ECO:0000256" key="11">
    <source>
        <dbReference type="ARBA" id="ARBA00023136"/>
    </source>
</evidence>
<keyword evidence="8 13" id="KW-0812">Transmembrane</keyword>
<dbReference type="InterPro" id="IPR050222">
    <property type="entry name" value="MATE_MdtK"/>
</dbReference>
<comment type="function">
    <text evidence="1">Multidrug efflux pump.</text>
</comment>
<feature type="transmembrane region" description="Helical" evidence="13">
    <location>
        <begin position="402"/>
        <end position="422"/>
    </location>
</feature>
<reference evidence="14" key="1">
    <citation type="journal article" date="2021" name="PeerJ">
        <title>Extensive microbial diversity within the chicken gut microbiome revealed by metagenomics and culture.</title>
        <authorList>
            <person name="Gilroy R."/>
            <person name="Ravi A."/>
            <person name="Getino M."/>
            <person name="Pursley I."/>
            <person name="Horton D.L."/>
            <person name="Alikhan N.F."/>
            <person name="Baker D."/>
            <person name="Gharbi K."/>
            <person name="Hall N."/>
            <person name="Watson M."/>
            <person name="Adriaenssens E.M."/>
            <person name="Foster-Nyarko E."/>
            <person name="Jarju S."/>
            <person name="Secka A."/>
            <person name="Antonio M."/>
            <person name="Oren A."/>
            <person name="Chaudhuri R.R."/>
            <person name="La Ragione R."/>
            <person name="Hildebrand F."/>
            <person name="Pallen M.J."/>
        </authorList>
    </citation>
    <scope>NUCLEOTIDE SEQUENCE</scope>
    <source>
        <strain evidence="14">CHK179-28034</strain>
    </source>
</reference>
<organism evidence="14 15">
    <name type="scientific">Candidatus Anaerobutyricum stercoris</name>
    <dbReference type="NCBI Taxonomy" id="2838457"/>
    <lineage>
        <taxon>Bacteria</taxon>
        <taxon>Bacillati</taxon>
        <taxon>Bacillota</taxon>
        <taxon>Clostridia</taxon>
        <taxon>Lachnospirales</taxon>
        <taxon>Lachnospiraceae</taxon>
        <taxon>Anaerobutyricum</taxon>
    </lineage>
</organism>
<dbReference type="GO" id="GO:0005886">
    <property type="term" value="C:plasma membrane"/>
    <property type="evidence" value="ECO:0007669"/>
    <property type="project" value="UniProtKB-SubCell"/>
</dbReference>
<evidence type="ECO:0000256" key="9">
    <source>
        <dbReference type="ARBA" id="ARBA00022989"/>
    </source>
</evidence>
<evidence type="ECO:0000313" key="14">
    <source>
        <dbReference type="EMBL" id="HIZ38422.1"/>
    </source>
</evidence>
<dbReference type="Proteomes" id="UP000824049">
    <property type="component" value="Unassembled WGS sequence"/>
</dbReference>
<evidence type="ECO:0000256" key="13">
    <source>
        <dbReference type="SAM" id="Phobius"/>
    </source>
</evidence>
<dbReference type="GO" id="GO:0015297">
    <property type="term" value="F:antiporter activity"/>
    <property type="evidence" value="ECO:0007669"/>
    <property type="project" value="UniProtKB-KW"/>
</dbReference>
<name>A0A9D2J705_9FIRM</name>
<comment type="caution">
    <text evidence="14">The sequence shown here is derived from an EMBL/GenBank/DDBJ whole genome shotgun (WGS) entry which is preliminary data.</text>
</comment>
<sequence length="464" mass="49677">MTGKGAEAKKTKAKETAANVTKELLIFTLPLILSGLFQQLFNWVDAFIVGNIEGELALAGIGATAALYNLFVTIITGFTSGLAVLAAQYYGRGEKKKITGVLASYSIMLGVLFAVIALTGIIFSENILCLLDTPENIFASAEGYLRILLIGIPFLAVYNTYSAVLRGVGNSRAPFLAVLVSSAVNVVLDIFFVAVLGWGAPGAAAATALSQAAMTIFVIFYAVKNYPILRFRIFTGRPQENDRQERWNSGLVKQGAKFGFPPAIQSGVSSVGSVFLQHFMNGFGEQTVAAITTAYRVDTVIFLPIINLGSGIATIVAQNIGAGDKKRACRVFRAGAVIMTAVSLGLTAIVLVLGTHLIAMFGLTSESVVIGSRFFRSIASFYLIYGLSMAIRGYLEGTGDMVFSGVTGILALLVRIICSYALKLVFGNMVVAYAEAFSWMFLLAILLLRYLWKRKSDADVSVGE</sequence>
<keyword evidence="6" id="KW-0050">Antiport</keyword>
<feature type="transmembrane region" description="Helical" evidence="13">
    <location>
        <begin position="56"/>
        <end position="86"/>
    </location>
</feature>
<dbReference type="AlphaFoldDB" id="A0A9D2J705"/>
<keyword evidence="10" id="KW-0406">Ion transport</keyword>
<feature type="transmembrane region" description="Helical" evidence="13">
    <location>
        <begin position="24"/>
        <end position="44"/>
    </location>
</feature>
<dbReference type="NCBIfam" id="TIGR00797">
    <property type="entry name" value="matE"/>
    <property type="match status" value="1"/>
</dbReference>
<feature type="transmembrane region" description="Helical" evidence="13">
    <location>
        <begin position="204"/>
        <end position="223"/>
    </location>
</feature>
<keyword evidence="11 13" id="KW-0472">Membrane</keyword>
<protein>
    <recommendedName>
        <fullName evidence="4">Probable multidrug resistance protein NorM</fullName>
    </recommendedName>
    <alternativeName>
        <fullName evidence="12">Multidrug-efflux transporter</fullName>
    </alternativeName>
</protein>
<keyword evidence="5" id="KW-0813">Transport</keyword>
<evidence type="ECO:0000256" key="10">
    <source>
        <dbReference type="ARBA" id="ARBA00023065"/>
    </source>
</evidence>
<feature type="transmembrane region" description="Helical" evidence="13">
    <location>
        <begin position="143"/>
        <end position="161"/>
    </location>
</feature>
<dbReference type="Pfam" id="PF01554">
    <property type="entry name" value="MatE"/>
    <property type="match status" value="2"/>
</dbReference>
<dbReference type="EMBL" id="DXBR01000008">
    <property type="protein sequence ID" value="HIZ38422.1"/>
    <property type="molecule type" value="Genomic_DNA"/>
</dbReference>
<feature type="transmembrane region" description="Helical" evidence="13">
    <location>
        <begin position="374"/>
        <end position="395"/>
    </location>
</feature>
<evidence type="ECO:0000256" key="6">
    <source>
        <dbReference type="ARBA" id="ARBA00022449"/>
    </source>
</evidence>
<proteinExistence type="inferred from homology"/>
<keyword evidence="7" id="KW-1003">Cell membrane</keyword>
<evidence type="ECO:0000256" key="4">
    <source>
        <dbReference type="ARBA" id="ARBA00020268"/>
    </source>
</evidence>
<comment type="similarity">
    <text evidence="3">Belongs to the multi antimicrobial extrusion (MATE) (TC 2.A.66.1) family.</text>
</comment>
<gene>
    <name evidence="14" type="ORF">H9968_00635</name>
</gene>
<dbReference type="PIRSF" id="PIRSF006603">
    <property type="entry name" value="DinF"/>
    <property type="match status" value="1"/>
</dbReference>
<feature type="transmembrane region" description="Helical" evidence="13">
    <location>
        <begin position="428"/>
        <end position="448"/>
    </location>
</feature>
<feature type="transmembrane region" description="Helical" evidence="13">
    <location>
        <begin position="98"/>
        <end position="123"/>
    </location>
</feature>
<dbReference type="GO" id="GO:0042910">
    <property type="term" value="F:xenobiotic transmembrane transporter activity"/>
    <property type="evidence" value="ECO:0007669"/>
    <property type="project" value="InterPro"/>
</dbReference>
<feature type="transmembrane region" description="Helical" evidence="13">
    <location>
        <begin position="335"/>
        <end position="362"/>
    </location>
</feature>
<evidence type="ECO:0000256" key="1">
    <source>
        <dbReference type="ARBA" id="ARBA00003408"/>
    </source>
</evidence>
<dbReference type="InterPro" id="IPR048279">
    <property type="entry name" value="MdtK-like"/>
</dbReference>
<evidence type="ECO:0000256" key="3">
    <source>
        <dbReference type="ARBA" id="ARBA00010199"/>
    </source>
</evidence>
<evidence type="ECO:0000313" key="15">
    <source>
        <dbReference type="Proteomes" id="UP000824049"/>
    </source>
</evidence>
<feature type="transmembrane region" description="Helical" evidence="13">
    <location>
        <begin position="173"/>
        <end position="198"/>
    </location>
</feature>
<accession>A0A9D2J705</accession>
<evidence type="ECO:0000256" key="8">
    <source>
        <dbReference type="ARBA" id="ARBA00022692"/>
    </source>
</evidence>
<dbReference type="PANTHER" id="PTHR43298:SF2">
    <property type="entry name" value="FMN_FAD EXPORTER YEEO-RELATED"/>
    <property type="match status" value="1"/>
</dbReference>
<dbReference type="PANTHER" id="PTHR43298">
    <property type="entry name" value="MULTIDRUG RESISTANCE PROTEIN NORM-RELATED"/>
    <property type="match status" value="1"/>
</dbReference>
<evidence type="ECO:0000256" key="12">
    <source>
        <dbReference type="ARBA" id="ARBA00031636"/>
    </source>
</evidence>
<comment type="subcellular location">
    <subcellularLocation>
        <location evidence="2">Cell membrane</location>
        <topology evidence="2">Multi-pass membrane protein</topology>
    </subcellularLocation>
</comment>
<evidence type="ECO:0000256" key="2">
    <source>
        <dbReference type="ARBA" id="ARBA00004651"/>
    </source>
</evidence>
<reference evidence="14" key="2">
    <citation type="submission" date="2021-04" db="EMBL/GenBank/DDBJ databases">
        <authorList>
            <person name="Gilroy R."/>
        </authorList>
    </citation>
    <scope>NUCLEOTIDE SEQUENCE</scope>
    <source>
        <strain evidence="14">CHK179-28034</strain>
    </source>
</reference>
<dbReference type="InterPro" id="IPR002528">
    <property type="entry name" value="MATE_fam"/>
</dbReference>
<evidence type="ECO:0000256" key="7">
    <source>
        <dbReference type="ARBA" id="ARBA00022475"/>
    </source>
</evidence>
<keyword evidence="9 13" id="KW-1133">Transmembrane helix</keyword>
<dbReference type="GO" id="GO:0006811">
    <property type="term" value="P:monoatomic ion transport"/>
    <property type="evidence" value="ECO:0007669"/>
    <property type="project" value="UniProtKB-KW"/>
</dbReference>